<dbReference type="GO" id="GO:0051301">
    <property type="term" value="P:cell division"/>
    <property type="evidence" value="ECO:0007669"/>
    <property type="project" value="UniProtKB-KW"/>
</dbReference>
<feature type="transmembrane region" description="Helical" evidence="9">
    <location>
        <begin position="37"/>
        <end position="55"/>
    </location>
</feature>
<dbReference type="Pfam" id="PF04977">
    <property type="entry name" value="DivIC"/>
    <property type="match status" value="1"/>
</dbReference>
<keyword evidence="6 9" id="KW-0472">Membrane</keyword>
<name>A0A6V7RDM8_9BACL</name>
<evidence type="ECO:0000256" key="6">
    <source>
        <dbReference type="ARBA" id="ARBA00023136"/>
    </source>
</evidence>
<dbReference type="NCBIfam" id="TIGR02209">
    <property type="entry name" value="ftsL_broad"/>
    <property type="match status" value="1"/>
</dbReference>
<comment type="subcellular location">
    <subcellularLocation>
        <location evidence="1">Cell membrane</location>
        <topology evidence="1">Single-pass type II membrane protein</topology>
    </subcellularLocation>
</comment>
<evidence type="ECO:0000256" key="9">
    <source>
        <dbReference type="SAM" id="Phobius"/>
    </source>
</evidence>
<gene>
    <name evidence="10" type="primary">ftsL_2</name>
    <name evidence="10" type="ORF">JEOSCH030_00930</name>
</gene>
<proteinExistence type="predicted"/>
<dbReference type="Proteomes" id="UP000521032">
    <property type="component" value="Unassembled WGS sequence"/>
</dbReference>
<dbReference type="GO" id="GO:0005886">
    <property type="term" value="C:plasma membrane"/>
    <property type="evidence" value="ECO:0007669"/>
    <property type="project" value="UniProtKB-SubCell"/>
</dbReference>
<keyword evidence="3 10" id="KW-0132">Cell division</keyword>
<evidence type="ECO:0000256" key="7">
    <source>
        <dbReference type="ARBA" id="ARBA00023306"/>
    </source>
</evidence>
<comment type="caution">
    <text evidence="10">The sequence shown here is derived from an EMBL/GenBank/DDBJ whole genome shotgun (WGS) entry which is preliminary data.</text>
</comment>
<organism evidence="10 11">
    <name type="scientific">Phocicoccus schoeneichii</name>
    <dbReference type="NCBI Taxonomy" id="1812261"/>
    <lineage>
        <taxon>Bacteria</taxon>
        <taxon>Bacillati</taxon>
        <taxon>Bacillota</taxon>
        <taxon>Bacilli</taxon>
        <taxon>Bacillales</taxon>
        <taxon>Salinicoccaceae</taxon>
        <taxon>Phocicoccus</taxon>
    </lineage>
</organism>
<evidence type="ECO:0000256" key="4">
    <source>
        <dbReference type="ARBA" id="ARBA00022692"/>
    </source>
</evidence>
<dbReference type="InterPro" id="IPR007060">
    <property type="entry name" value="FtsL/DivIC"/>
</dbReference>
<keyword evidence="11" id="KW-1185">Reference proteome</keyword>
<keyword evidence="7" id="KW-0131">Cell cycle</keyword>
<evidence type="ECO:0000256" key="1">
    <source>
        <dbReference type="ARBA" id="ARBA00004401"/>
    </source>
</evidence>
<keyword evidence="5 9" id="KW-1133">Transmembrane helix</keyword>
<dbReference type="InterPro" id="IPR011922">
    <property type="entry name" value="Cell_div_FtsL"/>
</dbReference>
<keyword evidence="2" id="KW-1003">Cell membrane</keyword>
<dbReference type="RefSeq" id="WP_186086916.1">
    <property type="nucleotide sequence ID" value="NZ_BMDB01000001.1"/>
</dbReference>
<dbReference type="AlphaFoldDB" id="A0A6V7RDM8"/>
<protein>
    <recommendedName>
        <fullName evidence="8">Cell division protein FtsL</fullName>
    </recommendedName>
</protein>
<evidence type="ECO:0000256" key="3">
    <source>
        <dbReference type="ARBA" id="ARBA00022618"/>
    </source>
</evidence>
<accession>A0A6V7RDM8</accession>
<evidence type="ECO:0000256" key="5">
    <source>
        <dbReference type="ARBA" id="ARBA00022989"/>
    </source>
</evidence>
<evidence type="ECO:0000313" key="11">
    <source>
        <dbReference type="Proteomes" id="UP000521032"/>
    </source>
</evidence>
<evidence type="ECO:0000256" key="8">
    <source>
        <dbReference type="NCBIfam" id="TIGR02209"/>
    </source>
</evidence>
<reference evidence="10 11" key="1">
    <citation type="submission" date="2020-07" db="EMBL/GenBank/DDBJ databases">
        <authorList>
            <person name="Criscuolo A."/>
        </authorList>
    </citation>
    <scope>NUCLEOTIDE SEQUENCE [LARGE SCALE GENOMIC DNA]</scope>
    <source>
        <strain evidence="11">CIP 111030</strain>
    </source>
</reference>
<evidence type="ECO:0000313" key="10">
    <source>
        <dbReference type="EMBL" id="CAD2075893.1"/>
    </source>
</evidence>
<evidence type="ECO:0000256" key="2">
    <source>
        <dbReference type="ARBA" id="ARBA00022475"/>
    </source>
</evidence>
<sequence>MQAERIRKIDQQMEYVEKPKYEYVTKSKWVNLRFNELLIYACLIIMVALSAYFFLHTKQEAHAHQATQAQLTNEISFREKEIDELTTEVTHLSSYDRIYEKANQLGLKMENGNVKVVKKHEKKYEKKNE</sequence>
<dbReference type="EMBL" id="CAJEWE010000010">
    <property type="protein sequence ID" value="CAD2075893.1"/>
    <property type="molecule type" value="Genomic_DNA"/>
</dbReference>
<keyword evidence="4 9" id="KW-0812">Transmembrane</keyword>